<gene>
    <name evidence="2" type="ORF">B4122_4844</name>
</gene>
<dbReference type="Pfam" id="PF05193">
    <property type="entry name" value="Peptidase_M16_C"/>
    <property type="match status" value="1"/>
</dbReference>
<dbReference type="Proteomes" id="UP000076442">
    <property type="component" value="Unassembled WGS sequence"/>
</dbReference>
<protein>
    <recommendedName>
        <fullName evidence="1">Peptidase M16 C-terminal domain-containing protein</fullName>
    </recommendedName>
</protein>
<dbReference type="EMBL" id="LJZV01000036">
    <property type="protein sequence ID" value="KZD86602.1"/>
    <property type="molecule type" value="Genomic_DNA"/>
</dbReference>
<feature type="domain" description="Peptidase M16 C-terminal" evidence="1">
    <location>
        <begin position="234"/>
        <end position="332"/>
    </location>
</feature>
<reference evidence="2 3" key="1">
    <citation type="submission" date="2015-09" db="EMBL/GenBank/DDBJ databases">
        <title>Spore heat resistance.</title>
        <authorList>
            <person name="Boekhorst J."/>
            <person name="Berendsen E.M."/>
            <person name="Wells-Bennik M.H."/>
            <person name="Kuipers O.P."/>
        </authorList>
    </citation>
    <scope>NUCLEOTIDE SEQUENCE [LARGE SCALE GENOMIC DNA]</scope>
    <source>
        <strain evidence="2 3">B4122</strain>
    </source>
</reference>
<dbReference type="InterPro" id="IPR007863">
    <property type="entry name" value="Peptidase_M16_C"/>
</dbReference>
<organism evidence="2 3">
    <name type="scientific">Bacillus subtilis</name>
    <dbReference type="NCBI Taxonomy" id="1423"/>
    <lineage>
        <taxon>Bacteria</taxon>
        <taxon>Bacillati</taxon>
        <taxon>Bacillota</taxon>
        <taxon>Bacilli</taxon>
        <taxon>Bacillales</taxon>
        <taxon>Bacillaceae</taxon>
        <taxon>Bacillus</taxon>
    </lineage>
</organism>
<dbReference type="SUPFAM" id="SSF63411">
    <property type="entry name" value="LuxS/MPP-like metallohydrolase"/>
    <property type="match status" value="2"/>
</dbReference>
<dbReference type="Gene3D" id="3.30.830.10">
    <property type="entry name" value="Metalloenzyme, LuxS/M16 peptidase-like"/>
    <property type="match status" value="2"/>
</dbReference>
<comment type="caution">
    <text evidence="2">The sequence shown here is derived from an EMBL/GenBank/DDBJ whole genome shotgun (WGS) entry which is preliminary data.</text>
</comment>
<evidence type="ECO:0000313" key="3">
    <source>
        <dbReference type="Proteomes" id="UP000076442"/>
    </source>
</evidence>
<evidence type="ECO:0000259" key="1">
    <source>
        <dbReference type="Pfam" id="PF05193"/>
    </source>
</evidence>
<proteinExistence type="predicted"/>
<accession>A0AAP1E6N7</accession>
<dbReference type="InterPro" id="IPR011249">
    <property type="entry name" value="Metalloenz_LuxS/M16"/>
</dbReference>
<sequence>MIQAKENGLEVNLLKTHQFSTISIAASFLKPIESAAEPEEETIYFYGAAAYLKEQIIDAFGYAAGSRFMYSANLFFDQQLKTCGTRLIHPLYNGNLHVDALMKTFADLSFPSSLSFEAVEKARNELLLKIEKKFTDPFSYSAARLAEVVFGNPMYGTGMFGRKDRIKAIHPKRFLDATDFIVDLVSQQKQLNILGQVQACDVRGHAPQTSAVTSGRIPVNRHVFETETRSAAGPSVLTLGFDCGEMKDASDYIKIQLIDGLLGKYGHSALFKHFREKDLAVYHVITRYDVMNNLLLVSICTDQLHEKDIPPRVLEAVSAFHTDERELEQAKQFLRNELLLQFDSPEGLLAYMGVLRRFSCTKEALLDGISAVTCRDVLQFIATINYIGAHVVRG</sequence>
<dbReference type="GO" id="GO:0046872">
    <property type="term" value="F:metal ion binding"/>
    <property type="evidence" value="ECO:0007669"/>
    <property type="project" value="InterPro"/>
</dbReference>
<dbReference type="AlphaFoldDB" id="A0AAP1E6N7"/>
<evidence type="ECO:0000313" key="2">
    <source>
        <dbReference type="EMBL" id="KZD86602.1"/>
    </source>
</evidence>
<name>A0AAP1E6N7_BACIU</name>